<protein>
    <submittedName>
        <fullName evidence="3">Uncharacterized protein</fullName>
    </submittedName>
</protein>
<evidence type="ECO:0000313" key="4">
    <source>
        <dbReference type="Proteomes" id="UP000729402"/>
    </source>
</evidence>
<feature type="chain" id="PRO_5035328272" evidence="2">
    <location>
        <begin position="44"/>
        <end position="112"/>
    </location>
</feature>
<keyword evidence="2" id="KW-0732">Signal</keyword>
<dbReference type="Proteomes" id="UP000729402">
    <property type="component" value="Unassembled WGS sequence"/>
</dbReference>
<organism evidence="3 4">
    <name type="scientific">Zizania palustris</name>
    <name type="common">Northern wild rice</name>
    <dbReference type="NCBI Taxonomy" id="103762"/>
    <lineage>
        <taxon>Eukaryota</taxon>
        <taxon>Viridiplantae</taxon>
        <taxon>Streptophyta</taxon>
        <taxon>Embryophyta</taxon>
        <taxon>Tracheophyta</taxon>
        <taxon>Spermatophyta</taxon>
        <taxon>Magnoliopsida</taxon>
        <taxon>Liliopsida</taxon>
        <taxon>Poales</taxon>
        <taxon>Poaceae</taxon>
        <taxon>BOP clade</taxon>
        <taxon>Oryzoideae</taxon>
        <taxon>Oryzeae</taxon>
        <taxon>Zizaniinae</taxon>
        <taxon>Zizania</taxon>
    </lineage>
</organism>
<evidence type="ECO:0000256" key="2">
    <source>
        <dbReference type="SAM" id="SignalP"/>
    </source>
</evidence>
<evidence type="ECO:0000256" key="1">
    <source>
        <dbReference type="SAM" id="MobiDB-lite"/>
    </source>
</evidence>
<sequence>MLKIADLFFPALPFPRSSLLGSSTLLSLSLLLLLLRLLPPTLPANPHRHRRPRRRPRRSGGERAPIPRQAAGALAGCCPPPLARFHEKKELISKHGSMKPYDVSVDANNSEY</sequence>
<gene>
    <name evidence="3" type="ORF">GUJ93_ZPchr0012g19254</name>
</gene>
<feature type="region of interest" description="Disordered" evidence="1">
    <location>
        <begin position="41"/>
        <end position="74"/>
    </location>
</feature>
<dbReference type="EMBL" id="JAAALK010000080">
    <property type="protein sequence ID" value="KAG8091826.1"/>
    <property type="molecule type" value="Genomic_DNA"/>
</dbReference>
<reference evidence="3" key="1">
    <citation type="journal article" date="2021" name="bioRxiv">
        <title>Whole Genome Assembly and Annotation of Northern Wild Rice, Zizania palustris L., Supports a Whole Genome Duplication in the Zizania Genus.</title>
        <authorList>
            <person name="Haas M."/>
            <person name="Kono T."/>
            <person name="Macchietto M."/>
            <person name="Millas R."/>
            <person name="McGilp L."/>
            <person name="Shao M."/>
            <person name="Duquette J."/>
            <person name="Hirsch C.N."/>
            <person name="Kimball J."/>
        </authorList>
    </citation>
    <scope>NUCLEOTIDE SEQUENCE</scope>
    <source>
        <tissue evidence="3">Fresh leaf tissue</tissue>
    </source>
</reference>
<accession>A0A8J6BSC6</accession>
<proteinExistence type="predicted"/>
<dbReference type="AlphaFoldDB" id="A0A8J6BSC6"/>
<feature type="compositionally biased region" description="Basic residues" evidence="1">
    <location>
        <begin position="46"/>
        <end position="58"/>
    </location>
</feature>
<feature type="signal peptide" evidence="2">
    <location>
        <begin position="1"/>
        <end position="43"/>
    </location>
</feature>
<name>A0A8J6BSC6_ZIZPA</name>
<keyword evidence="4" id="KW-1185">Reference proteome</keyword>
<reference evidence="3" key="2">
    <citation type="submission" date="2021-02" db="EMBL/GenBank/DDBJ databases">
        <authorList>
            <person name="Kimball J.A."/>
            <person name="Haas M.W."/>
            <person name="Macchietto M."/>
            <person name="Kono T."/>
            <person name="Duquette J."/>
            <person name="Shao M."/>
        </authorList>
    </citation>
    <scope>NUCLEOTIDE SEQUENCE</scope>
    <source>
        <tissue evidence="3">Fresh leaf tissue</tissue>
    </source>
</reference>
<comment type="caution">
    <text evidence="3">The sequence shown here is derived from an EMBL/GenBank/DDBJ whole genome shotgun (WGS) entry which is preliminary data.</text>
</comment>
<evidence type="ECO:0000313" key="3">
    <source>
        <dbReference type="EMBL" id="KAG8091826.1"/>
    </source>
</evidence>